<evidence type="ECO:0000313" key="10">
    <source>
        <dbReference type="Proteomes" id="UP000515151"/>
    </source>
</evidence>
<dbReference type="Gene3D" id="2.170.150.80">
    <property type="entry name" value="NAC domain"/>
    <property type="match status" value="1"/>
</dbReference>
<feature type="compositionally biased region" description="Polar residues" evidence="6">
    <location>
        <begin position="201"/>
        <end position="210"/>
    </location>
</feature>
<evidence type="ECO:0000313" key="9">
    <source>
        <dbReference type="Proteomes" id="UP000197138"/>
    </source>
</evidence>
<evidence type="ECO:0000256" key="5">
    <source>
        <dbReference type="ARBA" id="ARBA00023242"/>
    </source>
</evidence>
<reference evidence="10" key="3">
    <citation type="journal article" date="2020" name="Plant Biotechnol. J.">
        <title>The pomegranate (Punica granatum L.) draft genome dissects genetic divergence between soft- and hard-seeded cultivars.</title>
        <authorList>
            <person name="Luo X."/>
            <person name="Li H."/>
            <person name="Wu Z."/>
            <person name="Yao W."/>
            <person name="Zhao P."/>
            <person name="Cao D."/>
            <person name="Yu H."/>
            <person name="Li K."/>
            <person name="Poudel K."/>
            <person name="Zhao D."/>
            <person name="Zhang F."/>
            <person name="Xia X."/>
            <person name="Chen L."/>
            <person name="Wang Q."/>
            <person name="Jing D."/>
            <person name="Cao S."/>
        </authorList>
    </citation>
    <scope>NUCLEOTIDE SEQUENCE [LARGE SCALE GENOMIC DNA]</scope>
</reference>
<proteinExistence type="predicted"/>
<dbReference type="SUPFAM" id="SSF101941">
    <property type="entry name" value="NAC domain"/>
    <property type="match status" value="1"/>
</dbReference>
<dbReference type="Proteomes" id="UP000197138">
    <property type="component" value="Unassembled WGS sequence"/>
</dbReference>
<evidence type="ECO:0000256" key="1">
    <source>
        <dbReference type="ARBA" id="ARBA00004123"/>
    </source>
</evidence>
<dbReference type="AlphaFoldDB" id="A0A218XVI7"/>
<dbReference type="GeneID" id="116202605"/>
<evidence type="ECO:0000256" key="4">
    <source>
        <dbReference type="ARBA" id="ARBA00023163"/>
    </source>
</evidence>
<dbReference type="PANTHER" id="PTHR31744">
    <property type="entry name" value="PROTEIN CUP-SHAPED COTYLEDON 2-RELATED"/>
    <property type="match status" value="1"/>
</dbReference>
<reference evidence="9" key="1">
    <citation type="journal article" date="2017" name="Plant J.">
        <title>The pomegranate (Punica granatum L.) genome and the genomics of punicalagin biosynthesis.</title>
        <authorList>
            <person name="Qin G."/>
            <person name="Xu C."/>
            <person name="Ming R."/>
            <person name="Tang H."/>
            <person name="Guyot R."/>
            <person name="Kramer E.M."/>
            <person name="Hu Y."/>
            <person name="Yi X."/>
            <person name="Qi Y."/>
            <person name="Xu X."/>
            <person name="Gao Z."/>
            <person name="Pan H."/>
            <person name="Jian J."/>
            <person name="Tian Y."/>
            <person name="Yue Z."/>
            <person name="Xu Y."/>
        </authorList>
    </citation>
    <scope>NUCLEOTIDE SEQUENCE [LARGE SCALE GENOMIC DNA]</scope>
    <source>
        <strain evidence="9">cv. Dabenzi</strain>
    </source>
</reference>
<evidence type="ECO:0000256" key="6">
    <source>
        <dbReference type="SAM" id="MobiDB-lite"/>
    </source>
</evidence>
<comment type="subcellular location">
    <subcellularLocation>
        <location evidence="1">Nucleus</location>
    </subcellularLocation>
</comment>
<keyword evidence="5" id="KW-0539">Nucleus</keyword>
<evidence type="ECO:0000313" key="8">
    <source>
        <dbReference type="EMBL" id="OWM88292.1"/>
    </source>
</evidence>
<dbReference type="RefSeq" id="XP_031390066.1">
    <property type="nucleotide sequence ID" value="XM_031534206.1"/>
</dbReference>
<keyword evidence="4" id="KW-0804">Transcription</keyword>
<reference evidence="11" key="4">
    <citation type="submission" date="2025-04" db="UniProtKB">
        <authorList>
            <consortium name="RefSeq"/>
        </authorList>
    </citation>
    <scope>IDENTIFICATION</scope>
    <source>
        <tissue evidence="11">Leaf</tissue>
    </source>
</reference>
<feature type="domain" description="NAC" evidence="7">
    <location>
        <begin position="6"/>
        <end position="158"/>
    </location>
</feature>
<dbReference type="InterPro" id="IPR036093">
    <property type="entry name" value="NAC_dom_sf"/>
</dbReference>
<reference evidence="8" key="2">
    <citation type="submission" date="2017-06" db="EMBL/GenBank/DDBJ databases">
        <title>The pomegranate genome and the genomics of punicalagin biosynthesis.</title>
        <authorList>
            <person name="Xu C."/>
        </authorList>
    </citation>
    <scope>NUCLEOTIDE SEQUENCE [LARGE SCALE GENOMIC DNA]</scope>
    <source>
        <tissue evidence="8">Fresh leaf</tissue>
    </source>
</reference>
<dbReference type="Pfam" id="PF02365">
    <property type="entry name" value="NAM"/>
    <property type="match status" value="1"/>
</dbReference>
<evidence type="ECO:0000259" key="7">
    <source>
        <dbReference type="PROSITE" id="PS51005"/>
    </source>
</evidence>
<keyword evidence="3" id="KW-0238">DNA-binding</keyword>
<dbReference type="InterPro" id="IPR003441">
    <property type="entry name" value="NAC-dom"/>
</dbReference>
<dbReference type="GO" id="GO:0005634">
    <property type="term" value="C:nucleus"/>
    <property type="evidence" value="ECO:0007669"/>
    <property type="project" value="UniProtKB-SubCell"/>
</dbReference>
<evidence type="ECO:0000256" key="3">
    <source>
        <dbReference type="ARBA" id="ARBA00023125"/>
    </source>
</evidence>
<dbReference type="PANTHER" id="PTHR31744:SF208">
    <property type="entry name" value="(WILD MALAYSIAN BANANA) HYPOTHETICAL PROTEIN"/>
    <property type="match status" value="1"/>
</dbReference>
<gene>
    <name evidence="11" type="primary">LOC116202605</name>
    <name evidence="8" type="ORF">CDL15_Pgr003704</name>
</gene>
<dbReference type="PROSITE" id="PS51005">
    <property type="entry name" value="NAC"/>
    <property type="match status" value="1"/>
</dbReference>
<sequence>MGGASLPPGFRFHPTDEELVGYYLKRKVEGLDFELEVIPVIDLYKFDPWELPEKSFLPKRDMEWFFFCPRDRKYPNGSRTNRATKAGYWKATGKDRKVVCRSSVWGYRKTLVFYQGRAPLGDRTSWVMHEYRLCDDDPSHQGTPNFLGAFALCRVIKKNANTQKTSDSSGEPVKGKRVVSNFGNTSAEISNEPPSAFLDTSPQGSCYSSPLPSPHETGPVPDFGPASHPESFWVSPDLILDSSKEYSRVQEMAPAFFRSSEIPSPMSSWRPYEHQEISPCSSFSNFTGEADVALPGDFSQFGYTNGNFTGLDGSGGSAYDSYDLASSLRNSNLS</sequence>
<organism evidence="8 9">
    <name type="scientific">Punica granatum</name>
    <name type="common">Pomegranate</name>
    <dbReference type="NCBI Taxonomy" id="22663"/>
    <lineage>
        <taxon>Eukaryota</taxon>
        <taxon>Viridiplantae</taxon>
        <taxon>Streptophyta</taxon>
        <taxon>Embryophyta</taxon>
        <taxon>Tracheophyta</taxon>
        <taxon>Spermatophyta</taxon>
        <taxon>Magnoliopsida</taxon>
        <taxon>eudicotyledons</taxon>
        <taxon>Gunneridae</taxon>
        <taxon>Pentapetalae</taxon>
        <taxon>rosids</taxon>
        <taxon>malvids</taxon>
        <taxon>Myrtales</taxon>
        <taxon>Lythraceae</taxon>
        <taxon>Punica</taxon>
    </lineage>
</organism>
<evidence type="ECO:0000313" key="11">
    <source>
        <dbReference type="RefSeq" id="XP_031390066.1"/>
    </source>
</evidence>
<keyword evidence="10" id="KW-1185">Reference proteome</keyword>
<keyword evidence="2" id="KW-0805">Transcription regulation</keyword>
<dbReference type="GO" id="GO:0006355">
    <property type="term" value="P:regulation of DNA-templated transcription"/>
    <property type="evidence" value="ECO:0007669"/>
    <property type="project" value="InterPro"/>
</dbReference>
<name>A0A218XVI7_PUNGR</name>
<dbReference type="EMBL" id="MTKT01000797">
    <property type="protein sequence ID" value="OWM88292.1"/>
    <property type="molecule type" value="Genomic_DNA"/>
</dbReference>
<dbReference type="Proteomes" id="UP000515151">
    <property type="component" value="Chromosome 4"/>
</dbReference>
<dbReference type="FunFam" id="2.170.150.80:FF:000002">
    <property type="entry name" value="Nac domain-containing protein 86"/>
    <property type="match status" value="1"/>
</dbReference>
<accession>A0A218XVI7</accession>
<dbReference type="OrthoDB" id="1931139at2759"/>
<protein>
    <submittedName>
        <fullName evidence="11">NAC domain-containing protein 71-like</fullName>
    </submittedName>
</protein>
<dbReference type="GO" id="GO:0003677">
    <property type="term" value="F:DNA binding"/>
    <property type="evidence" value="ECO:0007669"/>
    <property type="project" value="UniProtKB-KW"/>
</dbReference>
<feature type="region of interest" description="Disordered" evidence="6">
    <location>
        <begin position="201"/>
        <end position="224"/>
    </location>
</feature>
<evidence type="ECO:0000256" key="2">
    <source>
        <dbReference type="ARBA" id="ARBA00023015"/>
    </source>
</evidence>